<accession>A0A9J7ANZ2</accession>
<dbReference type="EMBL" id="CP102480">
    <property type="protein sequence ID" value="UUX48886.1"/>
    <property type="molecule type" value="Genomic_DNA"/>
</dbReference>
<dbReference type="AlphaFoldDB" id="A0A9J7ANZ2"/>
<name>A0A9J7ANZ2_9PROT</name>
<organism evidence="1 2">
    <name type="scientific">Nisaea acidiphila</name>
    <dbReference type="NCBI Taxonomy" id="1862145"/>
    <lineage>
        <taxon>Bacteria</taxon>
        <taxon>Pseudomonadati</taxon>
        <taxon>Pseudomonadota</taxon>
        <taxon>Alphaproteobacteria</taxon>
        <taxon>Rhodospirillales</taxon>
        <taxon>Thalassobaculaceae</taxon>
        <taxon>Nisaea</taxon>
    </lineage>
</organism>
<protein>
    <submittedName>
        <fullName evidence="1">Uncharacterized protein</fullName>
    </submittedName>
</protein>
<evidence type="ECO:0000313" key="1">
    <source>
        <dbReference type="EMBL" id="UUX48886.1"/>
    </source>
</evidence>
<keyword evidence="2" id="KW-1185">Reference proteome</keyword>
<reference evidence="1" key="1">
    <citation type="submission" date="2022-08" db="EMBL/GenBank/DDBJ databases">
        <title>Nisaea acidiphila sp. nov., isolated from a marine algal debris and emended description of the genus Nisaea Urios et al. 2008.</title>
        <authorList>
            <person name="Kwon K."/>
        </authorList>
    </citation>
    <scope>NUCLEOTIDE SEQUENCE</scope>
    <source>
        <strain evidence="1">MEBiC11861</strain>
    </source>
</reference>
<evidence type="ECO:0000313" key="2">
    <source>
        <dbReference type="Proteomes" id="UP001060336"/>
    </source>
</evidence>
<proteinExistence type="predicted"/>
<dbReference type="Proteomes" id="UP001060336">
    <property type="component" value="Chromosome"/>
</dbReference>
<dbReference type="KEGG" id="naci:NUH88_15945"/>
<sequence length="196" mass="21388">MLIALDQKKTLGAGMISEGEFLMEHREFDPVDFGDALVDLAQLELIDLTHTTRDKVIGVTDRGSLRATEIQAERVASGMLEEVESIGVVPASDRVVDLDHNSAAVAAVKEAVDDTLSAVKQSNEVGSEEPQEKERIEAELEAGQRLLKAKRVDLGKLVAVLFRVLRFIAERFFGSAAAKAADRAIDLLEKLFESLT</sequence>
<dbReference type="RefSeq" id="WP_257767388.1">
    <property type="nucleotide sequence ID" value="NZ_CP102480.1"/>
</dbReference>
<gene>
    <name evidence="1" type="ORF">NUH88_15945</name>
</gene>